<dbReference type="PANTHER" id="PTHR45786:SF74">
    <property type="entry name" value="ATP-DEPENDENT DNA HELICASE"/>
    <property type="match status" value="1"/>
</dbReference>
<dbReference type="EMBL" id="JACGCM010002617">
    <property type="protein sequence ID" value="KAF6138050.1"/>
    <property type="molecule type" value="Genomic_DNA"/>
</dbReference>
<name>A0A7J7L646_9MAGN</name>
<dbReference type="Proteomes" id="UP000541444">
    <property type="component" value="Unassembled WGS sequence"/>
</dbReference>
<sequence length="303" mass="35188">MEVVCTHYSALHWKDEQLSNSSIINQLFGQCCLQSKIKVPILDALPNEFQELYDGNGPHSRSFRRYMREYNAANAFTSLGVHMDDRVPHGRGPSSFVIHRELHHRIGALVPNEEREASYAQLYIYNHGASLNTHHKRNPRLNRGNPFSELYRHAYEVLEDAVGDNDNFNVPAYLHYSVSTDHRRYNLPSTDEIVVILLGDGLEISGVRDIDVYRKANQGLIQISECHPAYLPMHYVLLFPTGQLGWSVYLKHWNVAGNAWYSTKKLSQWEYYCYRLFQRTIEFTNLARIKIIQTIYSRHMGLD</sequence>
<keyword evidence="2" id="KW-1185">Reference proteome</keyword>
<accession>A0A7J7L646</accession>
<proteinExistence type="predicted"/>
<evidence type="ECO:0000313" key="1">
    <source>
        <dbReference type="EMBL" id="KAF6138050.1"/>
    </source>
</evidence>
<dbReference type="OrthoDB" id="1928976at2759"/>
<dbReference type="AlphaFoldDB" id="A0A7J7L646"/>
<reference evidence="1 2" key="1">
    <citation type="journal article" date="2020" name="IScience">
        <title>Genome Sequencing of the Endangered Kingdonia uniflora (Circaeasteraceae, Ranunculales) Reveals Potential Mechanisms of Evolutionary Specialization.</title>
        <authorList>
            <person name="Sun Y."/>
            <person name="Deng T."/>
            <person name="Zhang A."/>
            <person name="Moore M.J."/>
            <person name="Landis J.B."/>
            <person name="Lin N."/>
            <person name="Zhang H."/>
            <person name="Zhang X."/>
            <person name="Huang J."/>
            <person name="Zhang X."/>
            <person name="Sun H."/>
            <person name="Wang H."/>
        </authorList>
    </citation>
    <scope>NUCLEOTIDE SEQUENCE [LARGE SCALE GENOMIC DNA]</scope>
    <source>
        <strain evidence="1">TB1705</strain>
        <tissue evidence="1">Leaf</tissue>
    </source>
</reference>
<dbReference type="PANTHER" id="PTHR45786">
    <property type="entry name" value="DNA BINDING PROTEIN-LIKE"/>
    <property type="match status" value="1"/>
</dbReference>
<protein>
    <submittedName>
        <fullName evidence="1">Uncharacterized protein</fullName>
    </submittedName>
</protein>
<evidence type="ECO:0000313" key="2">
    <source>
        <dbReference type="Proteomes" id="UP000541444"/>
    </source>
</evidence>
<gene>
    <name evidence="1" type="ORF">GIB67_042955</name>
</gene>
<organism evidence="1 2">
    <name type="scientific">Kingdonia uniflora</name>
    <dbReference type="NCBI Taxonomy" id="39325"/>
    <lineage>
        <taxon>Eukaryota</taxon>
        <taxon>Viridiplantae</taxon>
        <taxon>Streptophyta</taxon>
        <taxon>Embryophyta</taxon>
        <taxon>Tracheophyta</taxon>
        <taxon>Spermatophyta</taxon>
        <taxon>Magnoliopsida</taxon>
        <taxon>Ranunculales</taxon>
        <taxon>Circaeasteraceae</taxon>
        <taxon>Kingdonia</taxon>
    </lineage>
</organism>
<comment type="caution">
    <text evidence="1">The sequence shown here is derived from an EMBL/GenBank/DDBJ whole genome shotgun (WGS) entry which is preliminary data.</text>
</comment>